<sequence length="172" mass="19004">MSDPTKDTQIDLATKAAEIFVESFYETLNKPNLRSNITSFYVKPSALAPAEASITVNGNLIPTPSAFQETFENKIGKTAYEVQSYVAHAINPNYNIGVEESKLGPDKDGKKISIAIMVSGQVKYSSKNGDEGEERGFMENFVLVPNLEARNPKASKGIKRWLIQSQVFRLVL</sequence>
<evidence type="ECO:0000313" key="3">
    <source>
        <dbReference type="Proteomes" id="UP000624404"/>
    </source>
</evidence>
<name>A0A8H2VPV2_9HELO</name>
<protein>
    <submittedName>
        <fullName evidence="2">6261e6eb-fadf-419f-a8ea-94e29a722ee1</fullName>
    </submittedName>
</protein>
<gene>
    <name evidence="2" type="ORF">SCLTRI_LOCUS2044</name>
</gene>
<dbReference type="InterPro" id="IPR018222">
    <property type="entry name" value="Nuclear_transport_factor_2_euk"/>
</dbReference>
<dbReference type="Gene3D" id="3.10.450.50">
    <property type="match status" value="1"/>
</dbReference>
<keyword evidence="3" id="KW-1185">Reference proteome</keyword>
<comment type="caution">
    <text evidence="2">The sequence shown here is derived from an EMBL/GenBank/DDBJ whole genome shotgun (WGS) entry which is preliminary data.</text>
</comment>
<feature type="domain" description="NTF2" evidence="1">
    <location>
        <begin position="16"/>
        <end position="170"/>
    </location>
</feature>
<proteinExistence type="predicted"/>
<dbReference type="SUPFAM" id="SSF54427">
    <property type="entry name" value="NTF2-like"/>
    <property type="match status" value="1"/>
</dbReference>
<dbReference type="InterPro" id="IPR032710">
    <property type="entry name" value="NTF2-like_dom_sf"/>
</dbReference>
<accession>A0A8H2VPV2</accession>
<organism evidence="2 3">
    <name type="scientific">Sclerotinia trifoliorum</name>
    <dbReference type="NCBI Taxonomy" id="28548"/>
    <lineage>
        <taxon>Eukaryota</taxon>
        <taxon>Fungi</taxon>
        <taxon>Dikarya</taxon>
        <taxon>Ascomycota</taxon>
        <taxon>Pezizomycotina</taxon>
        <taxon>Leotiomycetes</taxon>
        <taxon>Helotiales</taxon>
        <taxon>Sclerotiniaceae</taxon>
        <taxon>Sclerotinia</taxon>
    </lineage>
</organism>
<reference evidence="2" key="1">
    <citation type="submission" date="2020-10" db="EMBL/GenBank/DDBJ databases">
        <authorList>
            <person name="Kusch S."/>
        </authorList>
    </citation>
    <scope>NUCLEOTIDE SEQUENCE</scope>
    <source>
        <strain evidence="2">SwB9</strain>
    </source>
</reference>
<dbReference type="EMBL" id="CAJHIA010000007">
    <property type="protein sequence ID" value="CAD6442252.1"/>
    <property type="molecule type" value="Genomic_DNA"/>
</dbReference>
<evidence type="ECO:0000313" key="2">
    <source>
        <dbReference type="EMBL" id="CAD6442252.1"/>
    </source>
</evidence>
<dbReference type="PROSITE" id="PS50177">
    <property type="entry name" value="NTF2_DOMAIN"/>
    <property type="match status" value="1"/>
</dbReference>
<dbReference type="AlphaFoldDB" id="A0A8H2VPV2"/>
<evidence type="ECO:0000259" key="1">
    <source>
        <dbReference type="PROSITE" id="PS50177"/>
    </source>
</evidence>
<dbReference type="Proteomes" id="UP000624404">
    <property type="component" value="Unassembled WGS sequence"/>
</dbReference>
<dbReference type="InterPro" id="IPR045875">
    <property type="entry name" value="NTF2"/>
</dbReference>
<dbReference type="GO" id="GO:0006913">
    <property type="term" value="P:nucleocytoplasmic transport"/>
    <property type="evidence" value="ECO:0007669"/>
    <property type="project" value="InterPro"/>
</dbReference>
<dbReference type="OrthoDB" id="25408at2759"/>
<dbReference type="PANTHER" id="PTHR12612">
    <property type="entry name" value="NUCLEAR TRANSPORT FACTOR 2"/>
    <property type="match status" value="1"/>
</dbReference>